<dbReference type="Gene3D" id="3.40.630.10">
    <property type="entry name" value="Zn peptidases"/>
    <property type="match status" value="1"/>
</dbReference>
<reference evidence="6" key="1">
    <citation type="submission" date="2020-09" db="EMBL/GenBank/DDBJ databases">
        <title>A novel bacterium of genus Paenibacillus, isolated from South China Sea.</title>
        <authorList>
            <person name="Huang H."/>
            <person name="Mo K."/>
            <person name="Hu Y."/>
        </authorList>
    </citation>
    <scope>NUCLEOTIDE SEQUENCE</scope>
    <source>
        <strain evidence="6">IB182363</strain>
    </source>
</reference>
<comment type="caution">
    <text evidence="6">The sequence shown here is derived from an EMBL/GenBank/DDBJ whole genome shotgun (WGS) entry which is preliminary data.</text>
</comment>
<keyword evidence="2" id="KW-0479">Metal-binding</keyword>
<keyword evidence="3" id="KW-0378">Hydrolase</keyword>
<dbReference type="GO" id="GO:0046872">
    <property type="term" value="F:metal ion binding"/>
    <property type="evidence" value="ECO:0007669"/>
    <property type="project" value="UniProtKB-KW"/>
</dbReference>
<sequence>MTIRMELQHYEAKAVCRGAKRYLECMVDIGLDEPLALPVLQVDGAEAGPVLLVLAAVHGDEYEGVETVLRLYRSLRPGHLAGSVIMIPAANLLAYRGGTRITPEDGVNMARAFPGNPHGTPTERLAYQLHHRFIAQADFLLDLHSGGVHYAVSTLVGYYENEASETGRRSRAAAEAFGAELLWAHTDIAPGRSVSSALSLGVPWLYTEAYGGRRIRREDAELFYAGAYRLMRHLGMLGESADETDEADKTGYQAGAHTEQAVQIQVPAPTGARQAGRRPPTRIYGDGNFDGSETAGADGFFIPAISLNTIVRAGDKIGAVCRLDGLELQEVRASRGGMVVMLAGSPPVRAGDPLYMLAGTEPSVSPE</sequence>
<gene>
    <name evidence="6" type="ORF">IDH45_05415</name>
</gene>
<evidence type="ECO:0000313" key="6">
    <source>
        <dbReference type="EMBL" id="MBD2861430.1"/>
    </source>
</evidence>
<dbReference type="GO" id="GO:0016811">
    <property type="term" value="F:hydrolase activity, acting on carbon-nitrogen (but not peptide) bonds, in linear amides"/>
    <property type="evidence" value="ECO:0007669"/>
    <property type="project" value="InterPro"/>
</dbReference>
<keyword evidence="7" id="KW-1185">Reference proteome</keyword>
<proteinExistence type="predicted"/>
<dbReference type="EMBL" id="JACXJA010000006">
    <property type="protein sequence ID" value="MBD2861430.1"/>
    <property type="molecule type" value="Genomic_DNA"/>
</dbReference>
<comment type="cofactor">
    <cofactor evidence="1">
        <name>Zn(2+)</name>
        <dbReference type="ChEBI" id="CHEBI:29105"/>
    </cofactor>
</comment>
<dbReference type="RefSeq" id="WP_190925460.1">
    <property type="nucleotide sequence ID" value="NZ_JACXJA010000006.1"/>
</dbReference>
<dbReference type="InterPro" id="IPR053138">
    <property type="entry name" value="N-alpha-Ac-DABA_deacetylase"/>
</dbReference>
<dbReference type="InterPro" id="IPR043795">
    <property type="entry name" value="N-alpha-Ac-DABA-like"/>
</dbReference>
<protein>
    <submittedName>
        <fullName evidence="6">Succinylglutamate desuccinylase/aspartoacylase family protein</fullName>
    </submittedName>
</protein>
<dbReference type="PANTHER" id="PTHR37326:SF1">
    <property type="entry name" value="BLL3975 PROTEIN"/>
    <property type="match status" value="1"/>
</dbReference>
<evidence type="ECO:0000256" key="1">
    <source>
        <dbReference type="ARBA" id="ARBA00001947"/>
    </source>
</evidence>
<organism evidence="6 7">
    <name type="scientific">Paenibacillus oceani</name>
    <dbReference type="NCBI Taxonomy" id="2772510"/>
    <lineage>
        <taxon>Bacteria</taxon>
        <taxon>Bacillati</taxon>
        <taxon>Bacillota</taxon>
        <taxon>Bacilli</taxon>
        <taxon>Bacillales</taxon>
        <taxon>Paenibacillaceae</taxon>
        <taxon>Paenibacillus</taxon>
    </lineage>
</organism>
<dbReference type="GO" id="GO:0016788">
    <property type="term" value="F:hydrolase activity, acting on ester bonds"/>
    <property type="evidence" value="ECO:0007669"/>
    <property type="project" value="InterPro"/>
</dbReference>
<dbReference type="Pfam" id="PF24827">
    <property type="entry name" value="AstE_AspA_cat"/>
    <property type="match status" value="1"/>
</dbReference>
<dbReference type="AlphaFoldDB" id="A0A927C8R4"/>
<dbReference type="PANTHER" id="PTHR37326">
    <property type="entry name" value="BLL3975 PROTEIN"/>
    <property type="match status" value="1"/>
</dbReference>
<evidence type="ECO:0000256" key="3">
    <source>
        <dbReference type="ARBA" id="ARBA00022801"/>
    </source>
</evidence>
<dbReference type="Proteomes" id="UP000639396">
    <property type="component" value="Unassembled WGS sequence"/>
</dbReference>
<dbReference type="PIRSF" id="PIRSF039012">
    <property type="entry name" value="ASP"/>
    <property type="match status" value="1"/>
</dbReference>
<evidence type="ECO:0000259" key="5">
    <source>
        <dbReference type="Pfam" id="PF24827"/>
    </source>
</evidence>
<accession>A0A927C8R4</accession>
<keyword evidence="4" id="KW-0862">Zinc</keyword>
<feature type="domain" description="Succinylglutamate desuccinylase/Aspartoacylase catalytic" evidence="5">
    <location>
        <begin position="48"/>
        <end position="234"/>
    </location>
</feature>
<evidence type="ECO:0000256" key="2">
    <source>
        <dbReference type="ARBA" id="ARBA00022723"/>
    </source>
</evidence>
<dbReference type="InterPro" id="IPR055438">
    <property type="entry name" value="AstE_AspA_cat"/>
</dbReference>
<evidence type="ECO:0000313" key="7">
    <source>
        <dbReference type="Proteomes" id="UP000639396"/>
    </source>
</evidence>
<evidence type="ECO:0000256" key="4">
    <source>
        <dbReference type="ARBA" id="ARBA00022833"/>
    </source>
</evidence>
<name>A0A927C8R4_9BACL</name>
<dbReference type="SUPFAM" id="SSF53187">
    <property type="entry name" value="Zn-dependent exopeptidases"/>
    <property type="match status" value="1"/>
</dbReference>